<dbReference type="Proteomes" id="UP000298615">
    <property type="component" value="Chromosome"/>
</dbReference>
<organism evidence="1 2">
    <name type="scientific">Vagococcus zengguangii</name>
    <dbReference type="NCBI Taxonomy" id="2571750"/>
    <lineage>
        <taxon>Bacteria</taxon>
        <taxon>Bacillati</taxon>
        <taxon>Bacillota</taxon>
        <taxon>Bacilli</taxon>
        <taxon>Lactobacillales</taxon>
        <taxon>Enterococcaceae</taxon>
        <taxon>Vagococcus</taxon>
    </lineage>
</organism>
<evidence type="ECO:0000313" key="1">
    <source>
        <dbReference type="EMBL" id="QCI85499.1"/>
    </source>
</evidence>
<dbReference type="EMBL" id="CP039712">
    <property type="protein sequence ID" value="QCI85499.1"/>
    <property type="molecule type" value="Genomic_DNA"/>
</dbReference>
<dbReference type="AlphaFoldDB" id="A0A4D7CN13"/>
<name>A0A4D7CN13_9ENTE</name>
<accession>A0A4D7CN13</accession>
<dbReference type="OrthoDB" id="9954731at2"/>
<evidence type="ECO:0000313" key="2">
    <source>
        <dbReference type="Proteomes" id="UP000298615"/>
    </source>
</evidence>
<protein>
    <submittedName>
        <fullName evidence="1">Uncharacterized protein</fullName>
    </submittedName>
</protein>
<sequence length="260" mass="28900">MNKKSFLILLLSAIFALGSIVIGVKYSKDQTEKLTANLVGETISTEKNKTNEKQTKTTNENTDNKLSAEDLYLNDKHVYLAKKISDKKISEVKKVVKDSEEQLMLVENAKTKWAALKEVNNLFNDNVLKGDKVTEASFKDETNETDIERVRNIIEETLSDDAFKTTLLAILSGEEVSVAVETNEQTDSESVAIEPGTDEAYAESLVAVLVGEEGVRPSMEFTYEDYTNASAVVDGLAEGEAKDYLRAQLARVLEAYPWLQ</sequence>
<reference evidence="1 2" key="1">
    <citation type="submission" date="2019-04" db="EMBL/GenBank/DDBJ databases">
        <title>Vagococcus sp. nov., isolated from faeces of yaks (Bos grunniens).</title>
        <authorList>
            <person name="Ge Y."/>
        </authorList>
    </citation>
    <scope>NUCLEOTIDE SEQUENCE [LARGE SCALE GENOMIC DNA]</scope>
    <source>
        <strain evidence="1 2">MN-17</strain>
    </source>
</reference>
<keyword evidence="2" id="KW-1185">Reference proteome</keyword>
<dbReference type="RefSeq" id="WP_136952358.1">
    <property type="nucleotide sequence ID" value="NZ_CP039712.1"/>
</dbReference>
<dbReference type="KEGG" id="vao:FA707_00300"/>
<gene>
    <name evidence="1" type="ORF">FA707_00300</name>
</gene>
<proteinExistence type="predicted"/>